<dbReference type="InterPro" id="IPR013341">
    <property type="entry name" value="Mandelate_racemase_N_dom"/>
</dbReference>
<feature type="binding site" evidence="5">
    <location>
        <position position="197"/>
    </location>
    <ligand>
        <name>Mg(2+)</name>
        <dbReference type="ChEBI" id="CHEBI:18420"/>
    </ligand>
</feature>
<dbReference type="InterPro" id="IPR034593">
    <property type="entry name" value="DgoD-like"/>
</dbReference>
<sequence length="323" mass="35896">MRKIDISIQHWPFKQPVVTGNRTLFGVDVLNVAITENELTGFGEATGVYYLGETAESMLAHARAIKLILENDVCTDRAHLQQLLPAGGTRNAIDCALWDLESQRAGMSLWQYSGIPLGRLPTLAHLSLDHSPQKICSHTTRIRLTLRNDDNPLPWLTRFHQLNPQVSIIVDANQNWQMAQLKYYAPMMKELGVEVIEQPLARDSDFALQDYACPVVLCADESCQDRNDLSLVAKRYQMINIKLDKTGGLTEALALADAAHNVGLKIMVGNMMGSSLAMKPASVVAQLADIVDLDAPNLIQTQKKTPIACFDYEICHTAERMWG</sequence>
<dbReference type="InterPro" id="IPR036849">
    <property type="entry name" value="Enolase-like_C_sf"/>
</dbReference>
<keyword evidence="10" id="KW-1185">Reference proteome</keyword>
<dbReference type="GO" id="GO:0046872">
    <property type="term" value="F:metal ion binding"/>
    <property type="evidence" value="ECO:0007669"/>
    <property type="project" value="UniProtKB-KW"/>
</dbReference>
<dbReference type="SUPFAM" id="SSF54826">
    <property type="entry name" value="Enolase N-terminal domain-like"/>
    <property type="match status" value="1"/>
</dbReference>
<dbReference type="InterPro" id="IPR029017">
    <property type="entry name" value="Enolase-like_N"/>
</dbReference>
<dbReference type="RefSeq" id="WP_186506083.1">
    <property type="nucleotide sequence ID" value="NZ_JACNEP010000004.1"/>
</dbReference>
<dbReference type="EMBL" id="JACNEP010000004">
    <property type="protein sequence ID" value="MBC3765615.1"/>
    <property type="molecule type" value="Genomic_DNA"/>
</dbReference>
<dbReference type="PROSITE" id="PS00909">
    <property type="entry name" value="MR_MLE_2"/>
    <property type="match status" value="1"/>
</dbReference>
<dbReference type="PANTHER" id="PTHR48080">
    <property type="entry name" value="D-GALACTONATE DEHYDRATASE-RELATED"/>
    <property type="match status" value="1"/>
</dbReference>
<evidence type="ECO:0000256" key="5">
    <source>
        <dbReference type="PIRSR" id="PIRSR634603-3"/>
    </source>
</evidence>
<evidence type="ECO:0000313" key="9">
    <source>
        <dbReference type="EMBL" id="MBC3765615.1"/>
    </source>
</evidence>
<comment type="cofactor">
    <cofactor evidence="5 6">
        <name>Mg(2+)</name>
        <dbReference type="ChEBI" id="CHEBI:18420"/>
    </cofactor>
    <text evidence="5 6">Binds 1 Mg(2+) ion per subunit.</text>
</comment>
<evidence type="ECO:0000256" key="2">
    <source>
        <dbReference type="ARBA" id="ARBA00022723"/>
    </source>
</evidence>
<evidence type="ECO:0000259" key="7">
    <source>
        <dbReference type="Pfam" id="PF02746"/>
    </source>
</evidence>
<dbReference type="GO" id="GO:0016855">
    <property type="term" value="F:racemase and epimerase activity, acting on amino acids and derivatives"/>
    <property type="evidence" value="ECO:0007669"/>
    <property type="project" value="UniProtKB-UniRule"/>
</dbReference>
<dbReference type="InterPro" id="IPR029065">
    <property type="entry name" value="Enolase_C-like"/>
</dbReference>
<evidence type="ECO:0000256" key="6">
    <source>
        <dbReference type="RuleBase" id="RU366006"/>
    </source>
</evidence>
<accession>A0A8J6ITL8</accession>
<evidence type="ECO:0000256" key="3">
    <source>
        <dbReference type="ARBA" id="ARBA00022842"/>
    </source>
</evidence>
<evidence type="ECO:0000256" key="1">
    <source>
        <dbReference type="ARBA" id="ARBA00008031"/>
    </source>
</evidence>
<keyword evidence="2 5" id="KW-0479">Metal-binding</keyword>
<organism evidence="9 10">
    <name type="scientific">Neptunicella marina</name>
    <dbReference type="NCBI Taxonomy" id="2125989"/>
    <lineage>
        <taxon>Bacteria</taxon>
        <taxon>Pseudomonadati</taxon>
        <taxon>Pseudomonadota</taxon>
        <taxon>Gammaproteobacteria</taxon>
        <taxon>Alteromonadales</taxon>
        <taxon>Alteromonadaceae</taxon>
        <taxon>Neptunicella</taxon>
    </lineage>
</organism>
<comment type="caution">
    <text evidence="9">The sequence shown here is derived from an EMBL/GenBank/DDBJ whole genome shotgun (WGS) entry which is preliminary data.</text>
</comment>
<dbReference type="EC" id="5.1.1.-" evidence="6"/>
<protein>
    <recommendedName>
        <fullName evidence="6">Dipeptide epimerase</fullName>
        <ecNumber evidence="6">5.1.1.-</ecNumber>
    </recommendedName>
</protein>
<reference evidence="9" key="2">
    <citation type="submission" date="2020-08" db="EMBL/GenBank/DDBJ databases">
        <authorList>
            <person name="Lai Q."/>
        </authorList>
    </citation>
    <scope>NUCLEOTIDE SEQUENCE</scope>
    <source>
        <strain evidence="9">S27-2</strain>
    </source>
</reference>
<name>A0A8J6ITL8_9ALTE</name>
<proteinExistence type="inferred from homology"/>
<gene>
    <name evidence="9" type="ORF">H8B19_06985</name>
</gene>
<dbReference type="InterPro" id="IPR018110">
    <property type="entry name" value="Mandel_Rmase/mucon_lact_enz_CS"/>
</dbReference>
<dbReference type="PANTHER" id="PTHR48080:SF3">
    <property type="entry name" value="ENOLASE SUPERFAMILY MEMBER DDB_G0284701"/>
    <property type="match status" value="1"/>
</dbReference>
<dbReference type="Proteomes" id="UP000601768">
    <property type="component" value="Unassembled WGS sequence"/>
</dbReference>
<feature type="domain" description="Mandelate racemase/muconate lactonizing enzyme N-terminal" evidence="7">
    <location>
        <begin position="7"/>
        <end position="111"/>
    </location>
</feature>
<dbReference type="Gene3D" id="3.20.20.120">
    <property type="entry name" value="Enolase-like C-terminal domain"/>
    <property type="match status" value="1"/>
</dbReference>
<feature type="binding site" evidence="5">
    <location>
        <position position="171"/>
    </location>
    <ligand>
        <name>Mg(2+)</name>
        <dbReference type="ChEBI" id="CHEBI:18420"/>
    </ligand>
</feature>
<keyword evidence="3 5" id="KW-0460">Magnesium</keyword>
<feature type="binding site" evidence="5">
    <location>
        <position position="220"/>
    </location>
    <ligand>
        <name>Mg(2+)</name>
        <dbReference type="ChEBI" id="CHEBI:18420"/>
    </ligand>
</feature>
<comment type="similarity">
    <text evidence="1 6">Belongs to the mandelate racemase/muconate lactonizing enzyme family.</text>
</comment>
<evidence type="ECO:0000259" key="8">
    <source>
        <dbReference type="Pfam" id="PF13378"/>
    </source>
</evidence>
<dbReference type="SUPFAM" id="SSF51604">
    <property type="entry name" value="Enolase C-terminal domain-like"/>
    <property type="match status" value="1"/>
</dbReference>
<dbReference type="AlphaFoldDB" id="A0A8J6ITL8"/>
<dbReference type="InterPro" id="IPR034603">
    <property type="entry name" value="Dipeptide_epimerase"/>
</dbReference>
<evidence type="ECO:0000313" key="10">
    <source>
        <dbReference type="Proteomes" id="UP000601768"/>
    </source>
</evidence>
<evidence type="ECO:0000256" key="4">
    <source>
        <dbReference type="ARBA" id="ARBA00023235"/>
    </source>
</evidence>
<dbReference type="Pfam" id="PF02746">
    <property type="entry name" value="MR_MLE_N"/>
    <property type="match status" value="1"/>
</dbReference>
<reference evidence="9" key="1">
    <citation type="journal article" date="2018" name="Int. J. Syst. Evol. Microbiol.">
        <title>Neptunicella marina gen. nov., sp. nov., isolated from surface seawater.</title>
        <authorList>
            <person name="Liu X."/>
            <person name="Lai Q."/>
            <person name="Du Y."/>
            <person name="Zhang X."/>
            <person name="Liu Z."/>
            <person name="Sun F."/>
            <person name="Shao Z."/>
        </authorList>
    </citation>
    <scope>NUCLEOTIDE SEQUENCE</scope>
    <source>
        <strain evidence="9">S27-2</strain>
    </source>
</reference>
<keyword evidence="4 6" id="KW-0413">Isomerase</keyword>
<dbReference type="Pfam" id="PF13378">
    <property type="entry name" value="MR_MLE_C"/>
    <property type="match status" value="1"/>
</dbReference>
<dbReference type="Gene3D" id="3.30.390.10">
    <property type="entry name" value="Enolase-like, N-terminal domain"/>
    <property type="match status" value="1"/>
</dbReference>
<feature type="domain" description="Enolase C-terminal" evidence="8">
    <location>
        <begin position="162"/>
        <end position="280"/>
    </location>
</feature>
<dbReference type="GO" id="GO:0009063">
    <property type="term" value="P:amino acid catabolic process"/>
    <property type="evidence" value="ECO:0007669"/>
    <property type="project" value="InterPro"/>
</dbReference>
<dbReference type="CDD" id="cd03319">
    <property type="entry name" value="L-Ala-DL-Glu_epimerase"/>
    <property type="match status" value="1"/>
</dbReference>